<organism evidence="1 2">
    <name type="scientific">Helicobacter fennelliae MRY12-0050</name>
    <dbReference type="NCBI Taxonomy" id="1325130"/>
    <lineage>
        <taxon>Bacteria</taxon>
        <taxon>Pseudomonadati</taxon>
        <taxon>Campylobacterota</taxon>
        <taxon>Epsilonproteobacteria</taxon>
        <taxon>Campylobacterales</taxon>
        <taxon>Helicobacteraceae</taxon>
        <taxon>Helicobacter</taxon>
    </lineage>
</organism>
<dbReference type="GO" id="GO:0009007">
    <property type="term" value="F:site-specific DNA-methyltransferase (adenine-specific) activity"/>
    <property type="evidence" value="ECO:0007669"/>
    <property type="project" value="UniProtKB-EC"/>
</dbReference>
<dbReference type="GO" id="GO:0032259">
    <property type="term" value="P:methylation"/>
    <property type="evidence" value="ECO:0007669"/>
    <property type="project" value="UniProtKB-KW"/>
</dbReference>
<protein>
    <submittedName>
        <fullName evidence="1">Type I restriction-modification system, DNA-methyltransferase subunit M</fullName>
        <ecNumber evidence="1">2.1.1.72</ecNumber>
    </submittedName>
</protein>
<dbReference type="EMBL" id="BASD01000010">
    <property type="protein sequence ID" value="GAD18940.1"/>
    <property type="molecule type" value="Genomic_DNA"/>
</dbReference>
<reference evidence="1 2" key="1">
    <citation type="journal article" date="2013" name="Genome Announc.">
        <title>Draft Genome Sequence of Helicobacter fennelliae Strain MRY12-0050, Isolated from a Bacteremia Patient.</title>
        <authorList>
            <person name="Rimbara E."/>
            <person name="Matsui M."/>
            <person name="Mori S."/>
            <person name="Suzuki S."/>
            <person name="Suzuki M."/>
            <person name="Kim H."/>
            <person name="Sekizuka T."/>
            <person name="Kuroda M."/>
            <person name="Shibayama K."/>
        </authorList>
    </citation>
    <scope>NUCLEOTIDE SEQUENCE [LARGE SCALE GENOMIC DNA]</scope>
    <source>
        <strain evidence="1 2">MRY12-0050</strain>
    </source>
</reference>
<proteinExistence type="predicted"/>
<keyword evidence="1" id="KW-0489">Methyltransferase</keyword>
<accession>T1CYD9</accession>
<evidence type="ECO:0000313" key="2">
    <source>
        <dbReference type="Proteomes" id="UP000018143"/>
    </source>
</evidence>
<keyword evidence="2" id="KW-1185">Reference proteome</keyword>
<dbReference type="STRING" id="1325130.HFN_0071"/>
<sequence length="134" mass="16036">MHRLLEKGYKVESKSIKYQNHIIQAFDNDEYLQENDIEKSYKKASNNTELFEVWKESYKLQFFTQGIFENDVNAYKILETTPTFSKLKEEGKYHEFAKILRKHNISSKENALDKLVNIFLCKIYDESFNKTLTF</sequence>
<dbReference type="Proteomes" id="UP000018143">
    <property type="component" value="Unassembled WGS sequence"/>
</dbReference>
<name>T1CYD9_9HELI</name>
<comment type="caution">
    <text evidence="1">The sequence shown here is derived from an EMBL/GenBank/DDBJ whole genome shotgun (WGS) entry which is preliminary data.</text>
</comment>
<dbReference type="AlphaFoldDB" id="T1CYD9"/>
<dbReference type="EC" id="2.1.1.72" evidence="1"/>
<evidence type="ECO:0000313" key="1">
    <source>
        <dbReference type="EMBL" id="GAD18940.1"/>
    </source>
</evidence>
<keyword evidence="1" id="KW-0808">Transferase</keyword>
<gene>
    <name evidence="1" type="ORF">HFN_0071</name>
</gene>
<dbReference type="eggNOG" id="COG0286">
    <property type="taxonomic scope" value="Bacteria"/>
</dbReference>